<evidence type="ECO:0000313" key="2">
    <source>
        <dbReference type="Proteomes" id="UP000499080"/>
    </source>
</evidence>
<protein>
    <recommendedName>
        <fullName evidence="3">Mos1 transposase HTH domain-containing protein</fullName>
    </recommendedName>
</protein>
<sequence>MNYRMDVSREKAIRHCKNYQHEEQLSNFFAQKESMLHKFNRRMKEVYGEQCLAYCTIFRWCQRYEEGRVNIKDLPHPGQEQVVTDSAMISAWMSSCGRIVGSPHVKLLLNCR</sequence>
<evidence type="ECO:0008006" key="3">
    <source>
        <dbReference type="Google" id="ProtNLM"/>
    </source>
</evidence>
<keyword evidence="2" id="KW-1185">Reference proteome</keyword>
<dbReference type="AlphaFoldDB" id="A0A4Y2MF38"/>
<gene>
    <name evidence="1" type="ORF">AVEN_50772_1</name>
</gene>
<reference evidence="1 2" key="1">
    <citation type="journal article" date="2019" name="Sci. Rep.">
        <title>Orb-weaving spider Araneus ventricosus genome elucidates the spidroin gene catalogue.</title>
        <authorList>
            <person name="Kono N."/>
            <person name="Nakamura H."/>
            <person name="Ohtoshi R."/>
            <person name="Moran D.A.P."/>
            <person name="Shinohara A."/>
            <person name="Yoshida Y."/>
            <person name="Fujiwara M."/>
            <person name="Mori M."/>
            <person name="Tomita M."/>
            <person name="Arakawa K."/>
        </authorList>
    </citation>
    <scope>NUCLEOTIDE SEQUENCE [LARGE SCALE GENOMIC DNA]</scope>
</reference>
<organism evidence="1 2">
    <name type="scientific">Araneus ventricosus</name>
    <name type="common">Orbweaver spider</name>
    <name type="synonym">Epeira ventricosa</name>
    <dbReference type="NCBI Taxonomy" id="182803"/>
    <lineage>
        <taxon>Eukaryota</taxon>
        <taxon>Metazoa</taxon>
        <taxon>Ecdysozoa</taxon>
        <taxon>Arthropoda</taxon>
        <taxon>Chelicerata</taxon>
        <taxon>Arachnida</taxon>
        <taxon>Araneae</taxon>
        <taxon>Araneomorphae</taxon>
        <taxon>Entelegynae</taxon>
        <taxon>Araneoidea</taxon>
        <taxon>Araneidae</taxon>
        <taxon>Araneus</taxon>
    </lineage>
</organism>
<comment type="caution">
    <text evidence="1">The sequence shown here is derived from an EMBL/GenBank/DDBJ whole genome shotgun (WGS) entry which is preliminary data.</text>
</comment>
<dbReference type="Proteomes" id="UP000499080">
    <property type="component" value="Unassembled WGS sequence"/>
</dbReference>
<dbReference type="EMBL" id="BGPR01007097">
    <property type="protein sequence ID" value="GBN24276.1"/>
    <property type="molecule type" value="Genomic_DNA"/>
</dbReference>
<accession>A0A4Y2MF38</accession>
<dbReference type="OrthoDB" id="7537251at2759"/>
<evidence type="ECO:0000313" key="1">
    <source>
        <dbReference type="EMBL" id="GBN24276.1"/>
    </source>
</evidence>
<proteinExistence type="predicted"/>
<name>A0A4Y2MF38_ARAVE</name>